<keyword evidence="11" id="KW-1185">Reference proteome</keyword>
<dbReference type="RefSeq" id="WP_090249809.1">
    <property type="nucleotide sequence ID" value="NZ_FPAS01000003.1"/>
</dbReference>
<evidence type="ECO:0000313" key="10">
    <source>
        <dbReference type="EMBL" id="SFT77330.1"/>
    </source>
</evidence>
<evidence type="ECO:0000256" key="3">
    <source>
        <dbReference type="ARBA" id="ARBA00022679"/>
    </source>
</evidence>
<evidence type="ECO:0000256" key="7">
    <source>
        <dbReference type="ARBA" id="ARBA00023136"/>
    </source>
</evidence>
<keyword evidence="2" id="KW-0328">Glycosyltransferase</keyword>
<feature type="transmembrane region" description="Helical" evidence="9">
    <location>
        <begin position="461"/>
        <end position="480"/>
    </location>
</feature>
<dbReference type="Proteomes" id="UP000236454">
    <property type="component" value="Unassembled WGS sequence"/>
</dbReference>
<dbReference type="GO" id="GO:0016757">
    <property type="term" value="F:glycosyltransferase activity"/>
    <property type="evidence" value="ECO:0007669"/>
    <property type="project" value="UniProtKB-KW"/>
</dbReference>
<feature type="transmembrane region" description="Helical" evidence="9">
    <location>
        <begin position="363"/>
        <end position="383"/>
    </location>
</feature>
<dbReference type="STRING" id="477690.SAMN05216474_2322"/>
<dbReference type="Gene3D" id="3.90.550.10">
    <property type="entry name" value="Spore Coat Polysaccharide Biosynthesis Protein SpsA, Chain A"/>
    <property type="match status" value="1"/>
</dbReference>
<evidence type="ECO:0000256" key="1">
    <source>
        <dbReference type="ARBA" id="ARBA00004653"/>
    </source>
</evidence>
<feature type="transmembrane region" description="Helical" evidence="9">
    <location>
        <begin position="329"/>
        <end position="351"/>
    </location>
</feature>
<evidence type="ECO:0000256" key="2">
    <source>
        <dbReference type="ARBA" id="ARBA00022676"/>
    </source>
</evidence>
<keyword evidence="3 10" id="KW-0808">Transferase</keyword>
<keyword evidence="4 9" id="KW-0812">Transmembrane</keyword>
<keyword evidence="6" id="KW-0333">Golgi apparatus</keyword>
<protein>
    <submittedName>
        <fullName evidence="10">Glycosyltransferase, catalytic subunit of cellulose synthase and poly-beta-1,6-N-acetylglucosamine synthase</fullName>
    </submittedName>
</protein>
<keyword evidence="5 9" id="KW-1133">Transmembrane helix</keyword>
<keyword evidence="8" id="KW-0961">Cell wall biogenesis/degradation</keyword>
<comment type="subcellular location">
    <subcellularLocation>
        <location evidence="1">Golgi apparatus membrane</location>
        <topology evidence="1">Multi-pass membrane protein</topology>
    </subcellularLocation>
</comment>
<dbReference type="EMBL" id="FPAS01000003">
    <property type="protein sequence ID" value="SFT77330.1"/>
    <property type="molecule type" value="Genomic_DNA"/>
</dbReference>
<dbReference type="InterPro" id="IPR029044">
    <property type="entry name" value="Nucleotide-diphossugar_trans"/>
</dbReference>
<dbReference type="AlphaFoldDB" id="A0A1I7AR09"/>
<evidence type="ECO:0000256" key="9">
    <source>
        <dbReference type="SAM" id="Phobius"/>
    </source>
</evidence>
<organism evidence="10 11">
    <name type="scientific">Lishizhenia tianjinensis</name>
    <dbReference type="NCBI Taxonomy" id="477690"/>
    <lineage>
        <taxon>Bacteria</taxon>
        <taxon>Pseudomonadati</taxon>
        <taxon>Bacteroidota</taxon>
        <taxon>Flavobacteriia</taxon>
        <taxon>Flavobacteriales</taxon>
        <taxon>Crocinitomicaceae</taxon>
        <taxon>Lishizhenia</taxon>
    </lineage>
</organism>
<evidence type="ECO:0000256" key="6">
    <source>
        <dbReference type="ARBA" id="ARBA00023034"/>
    </source>
</evidence>
<name>A0A1I7AR09_9FLAO</name>
<dbReference type="SUPFAM" id="SSF53448">
    <property type="entry name" value="Nucleotide-diphospho-sugar transferases"/>
    <property type="match status" value="1"/>
</dbReference>
<accession>A0A1I7AR09</accession>
<evidence type="ECO:0000256" key="5">
    <source>
        <dbReference type="ARBA" id="ARBA00022989"/>
    </source>
</evidence>
<feature type="transmembrane region" description="Helical" evidence="9">
    <location>
        <begin position="22"/>
        <end position="44"/>
    </location>
</feature>
<gene>
    <name evidence="10" type="ORF">SAMN05216474_2322</name>
</gene>
<dbReference type="Pfam" id="PF13641">
    <property type="entry name" value="Glyco_tranf_2_3"/>
    <property type="match status" value="1"/>
</dbReference>
<dbReference type="PANTHER" id="PTHR32044">
    <property type="entry name" value="GLUCOMANNAN 4-BETA-MANNOSYLTRANSFERASE 9"/>
    <property type="match status" value="1"/>
</dbReference>
<evidence type="ECO:0000313" key="11">
    <source>
        <dbReference type="Proteomes" id="UP000236454"/>
    </source>
</evidence>
<dbReference type="CDD" id="cd06437">
    <property type="entry name" value="CESA_CaSu_A2"/>
    <property type="match status" value="1"/>
</dbReference>
<dbReference type="FunFam" id="3.90.550.10:FF:000057">
    <property type="entry name" value="Glycosyltransferase-like protein, family 2"/>
    <property type="match status" value="1"/>
</dbReference>
<reference evidence="10 11" key="1">
    <citation type="submission" date="2016-10" db="EMBL/GenBank/DDBJ databases">
        <authorList>
            <person name="de Groot N.N."/>
        </authorList>
    </citation>
    <scope>NUCLEOTIDE SEQUENCE [LARGE SCALE GENOMIC DNA]</scope>
    <source>
        <strain evidence="10 11">CGMCC 1.7005</strain>
    </source>
</reference>
<evidence type="ECO:0000256" key="8">
    <source>
        <dbReference type="ARBA" id="ARBA00023316"/>
    </source>
</evidence>
<dbReference type="OrthoDB" id="9806824at2"/>
<keyword evidence="7 9" id="KW-0472">Membrane</keyword>
<proteinExistence type="predicted"/>
<sequence>MRLDFLFQWGTAFGKEYFWGELLATLILVSYLLLLFLIFMYGVMQFRLAIAYRKSKKEEKKGAVVDPNYFPKVTVQIPLFNEMYVAQRAIENIALLDYPKDKLQIQILDDSTDETKDIVAATVAKIRSEKEIDIIHIHRVNRVGFKAGALDDAMDACKGEFIAIFDVDFLPHADFLKQTISHFKDDKVGVVQTRWGHLNKHYSLLTELQAFGLNAHFSVEQVGRNVQGHYINFNGTGGVWRKSCIEDAGGWQHDTLTEDLDLSYRAQVKGWEFVYLEDVVAPAELPITMSALKSQQHRWMKGGAECFVKNNALLRKTEGLERSHRVHGLFHLFNSSVFVVLLLLSLLSLPLMTIKESFSHFDWVFDVSAIFISSTLFLFYYYWVSYRDKSEQFLPSFLRFTVRFVQFLTVSAGLSVNNSIAVIEGYMGIKSSFVRTPKFNVALKNEFKGNKYDKKKMSFPMFLEFFLFILFGLSTVYHIYTETYAILPFHVMLTLGYGAVFFYGFSELKRR</sequence>
<dbReference type="GO" id="GO:0071555">
    <property type="term" value="P:cell wall organization"/>
    <property type="evidence" value="ECO:0007669"/>
    <property type="project" value="UniProtKB-KW"/>
</dbReference>
<feature type="transmembrane region" description="Helical" evidence="9">
    <location>
        <begin position="486"/>
        <end position="505"/>
    </location>
</feature>
<evidence type="ECO:0000256" key="4">
    <source>
        <dbReference type="ARBA" id="ARBA00022692"/>
    </source>
</evidence>
<dbReference type="PANTHER" id="PTHR32044:SF80">
    <property type="entry name" value="XYLOGLUCAN GLYCOSYLTRANSFERASE 2-RELATED"/>
    <property type="match status" value="1"/>
</dbReference>